<dbReference type="Gene3D" id="3.40.50.150">
    <property type="entry name" value="Vaccinia Virus protein VP39"/>
    <property type="match status" value="1"/>
</dbReference>
<dbReference type="EMBL" id="CZQC01000067">
    <property type="protein sequence ID" value="CUS42599.1"/>
    <property type="molecule type" value="Genomic_DNA"/>
</dbReference>
<name>A0A160THN4_9ZZZZ</name>
<gene>
    <name evidence="2" type="ORF">MGWOODY_Tha1922</name>
</gene>
<protein>
    <recommendedName>
        <fullName evidence="1">Methyltransferase type 11 domain-containing protein</fullName>
    </recommendedName>
</protein>
<proteinExistence type="predicted"/>
<dbReference type="CDD" id="cd02440">
    <property type="entry name" value="AdoMet_MTases"/>
    <property type="match status" value="1"/>
</dbReference>
<evidence type="ECO:0000313" key="2">
    <source>
        <dbReference type="EMBL" id="CUS42599.1"/>
    </source>
</evidence>
<dbReference type="AlphaFoldDB" id="A0A160THN4"/>
<dbReference type="GO" id="GO:0008757">
    <property type="term" value="F:S-adenosylmethionine-dependent methyltransferase activity"/>
    <property type="evidence" value="ECO:0007669"/>
    <property type="project" value="InterPro"/>
</dbReference>
<dbReference type="SUPFAM" id="SSF53335">
    <property type="entry name" value="S-adenosyl-L-methionine-dependent methyltransferases"/>
    <property type="match status" value="1"/>
</dbReference>
<dbReference type="InterPro" id="IPR029063">
    <property type="entry name" value="SAM-dependent_MTases_sf"/>
</dbReference>
<organism evidence="2">
    <name type="scientific">hydrothermal vent metagenome</name>
    <dbReference type="NCBI Taxonomy" id="652676"/>
    <lineage>
        <taxon>unclassified sequences</taxon>
        <taxon>metagenomes</taxon>
        <taxon>ecological metagenomes</taxon>
    </lineage>
</organism>
<accession>A0A160THN4</accession>
<dbReference type="Pfam" id="PF08241">
    <property type="entry name" value="Methyltransf_11"/>
    <property type="match status" value="1"/>
</dbReference>
<evidence type="ECO:0000259" key="1">
    <source>
        <dbReference type="Pfam" id="PF08241"/>
    </source>
</evidence>
<reference evidence="2" key="1">
    <citation type="submission" date="2015-10" db="EMBL/GenBank/DDBJ databases">
        <authorList>
            <person name="Gilbert D.G."/>
        </authorList>
    </citation>
    <scope>NUCLEOTIDE SEQUENCE</scope>
</reference>
<dbReference type="InterPro" id="IPR013216">
    <property type="entry name" value="Methyltransf_11"/>
</dbReference>
<feature type="domain" description="Methyltransferase type 11" evidence="1">
    <location>
        <begin position="50"/>
        <end position="143"/>
    </location>
</feature>
<sequence length="258" mass="29078">MFKPATTYQAIFDQRADAYHKAMLDWPSARDQEFQAILSGLDIIPNMRILDVPSGGGYLANYLPNDTHIHHIETSELFAKLFEQHCHSGSRHPITLCQLDNLPDASNTIDLALSLAGLHHTEDKKPLFRELFRVLKAEGVLVLADAHKDSKTADFLDGWMGQHNSMGHHGWYFSSQDLIDLEQAGFIVTKAENRNYYWCFDSSEQAADYCKLMFGIDLASATEIENALDQLLGFETLANGKVGLHWQLHFITCVKPKA</sequence>